<dbReference type="HOGENOM" id="CLU_102967_0_0_11"/>
<reference evidence="1 2" key="1">
    <citation type="journal article" date="2014" name="J. Biotechnol.">
        <title>Complete genome sequence of the actinobacterium Amycolatopsis japonica MG417-CF17(T) (=DSM 44213T) producing (S,S)-N,N'-ethylenediaminedisuccinic acid.</title>
        <authorList>
            <person name="Stegmann E."/>
            <person name="Albersmeier A."/>
            <person name="Spohn M."/>
            <person name="Gert H."/>
            <person name="Weber T."/>
            <person name="Wohlleben W."/>
            <person name="Kalinowski J."/>
            <person name="Ruckert C."/>
        </authorList>
    </citation>
    <scope>NUCLEOTIDE SEQUENCE [LARGE SCALE GENOMIC DNA]</scope>
    <source>
        <strain evidence="2">MG417-CF17 (DSM 44213)</strain>
    </source>
</reference>
<dbReference type="KEGG" id="aja:AJAP_35450"/>
<keyword evidence="2" id="KW-1185">Reference proteome</keyword>
<proteinExistence type="predicted"/>
<dbReference type="AlphaFoldDB" id="A0A075V0A8"/>
<dbReference type="SMR" id="A0A075V0A8"/>
<evidence type="ECO:0000313" key="1">
    <source>
        <dbReference type="EMBL" id="AIG79897.1"/>
    </source>
</evidence>
<dbReference type="InterPro" id="IPR049735">
    <property type="entry name" value="NovE/LmbU-like"/>
</dbReference>
<protein>
    <recommendedName>
        <fullName evidence="3">LmbU</fullName>
    </recommendedName>
</protein>
<dbReference type="RefSeq" id="WP_228694724.1">
    <property type="nucleotide sequence ID" value="NZ_CP008953.1"/>
</dbReference>
<accession>A0A075V0A8</accession>
<dbReference type="EMBL" id="CP008953">
    <property type="protein sequence ID" value="AIG79897.1"/>
    <property type="molecule type" value="Genomic_DNA"/>
</dbReference>
<evidence type="ECO:0000313" key="2">
    <source>
        <dbReference type="Proteomes" id="UP000028492"/>
    </source>
</evidence>
<organism evidence="1 2">
    <name type="scientific">Amycolatopsis japonica</name>
    <dbReference type="NCBI Taxonomy" id="208439"/>
    <lineage>
        <taxon>Bacteria</taxon>
        <taxon>Bacillati</taxon>
        <taxon>Actinomycetota</taxon>
        <taxon>Actinomycetes</taxon>
        <taxon>Pseudonocardiales</taxon>
        <taxon>Pseudonocardiaceae</taxon>
        <taxon>Amycolatopsis</taxon>
        <taxon>Amycolatopsis japonica group</taxon>
    </lineage>
</organism>
<gene>
    <name evidence="1" type="ORF">AJAP_35450</name>
</gene>
<dbReference type="eggNOG" id="ENOG5033AKH">
    <property type="taxonomic scope" value="Bacteria"/>
</dbReference>
<dbReference type="NCBIfam" id="NF038070">
    <property type="entry name" value="LmbU_fam_TF"/>
    <property type="match status" value="1"/>
</dbReference>
<name>A0A075V0A8_9PSEU</name>
<dbReference type="Proteomes" id="UP000028492">
    <property type="component" value="Chromosome"/>
</dbReference>
<sequence length="208" mass="24210">MPPTNRDVLEPAQVEPKPQVRADQVLISRLGLRIPPSLTYGDWERAGLQLSRIFDSSAWCLGDWLVCGQENYADRYVRAIDAAGLDYQTLRNYAWVTRRFQLERRRELLSFQHHAEVAALDTREQDHWLDRAEKERWSRNELRRRLRGIKANKKTGAEPASVVPRLAVARERVERWRAAAQQADDHLENWMVLILDRAAEDILSTKST</sequence>
<evidence type="ECO:0008006" key="3">
    <source>
        <dbReference type="Google" id="ProtNLM"/>
    </source>
</evidence>